<proteinExistence type="predicted"/>
<feature type="region of interest" description="Disordered" evidence="1">
    <location>
        <begin position="287"/>
        <end position="336"/>
    </location>
</feature>
<feature type="region of interest" description="Disordered" evidence="1">
    <location>
        <begin position="408"/>
        <end position="440"/>
    </location>
</feature>
<dbReference type="AlphaFoldDB" id="A0A1H5AZX1"/>
<dbReference type="Gene3D" id="1.10.510.10">
    <property type="entry name" value="Transferase(Phosphotransferase) domain 1"/>
    <property type="match status" value="1"/>
</dbReference>
<feature type="compositionally biased region" description="Gly residues" evidence="1">
    <location>
        <begin position="318"/>
        <end position="331"/>
    </location>
</feature>
<feature type="compositionally biased region" description="Low complexity" evidence="1">
    <location>
        <begin position="287"/>
        <end position="297"/>
    </location>
</feature>
<accession>A0A1H5AZX1</accession>
<feature type="compositionally biased region" description="Low complexity" evidence="1">
    <location>
        <begin position="424"/>
        <end position="438"/>
    </location>
</feature>
<feature type="compositionally biased region" description="Low complexity" evidence="1">
    <location>
        <begin position="308"/>
        <end position="317"/>
    </location>
</feature>
<evidence type="ECO:0000256" key="1">
    <source>
        <dbReference type="SAM" id="MobiDB-lite"/>
    </source>
</evidence>
<name>A0A1H5AZX1_9ACTN</name>
<evidence type="ECO:0008006" key="4">
    <source>
        <dbReference type="Google" id="ProtNLM"/>
    </source>
</evidence>
<dbReference type="Proteomes" id="UP000182375">
    <property type="component" value="Unassembled WGS sequence"/>
</dbReference>
<reference evidence="2 3" key="1">
    <citation type="submission" date="2016-10" db="EMBL/GenBank/DDBJ databases">
        <authorList>
            <person name="de Groot N.N."/>
        </authorList>
    </citation>
    <scope>NUCLEOTIDE SEQUENCE [LARGE SCALE GENOMIC DNA]</scope>
    <source>
        <strain evidence="2 3">DSM 40306</strain>
    </source>
</reference>
<feature type="compositionally biased region" description="Gly residues" evidence="1">
    <location>
        <begin position="408"/>
        <end position="423"/>
    </location>
</feature>
<evidence type="ECO:0000313" key="3">
    <source>
        <dbReference type="Proteomes" id="UP000182375"/>
    </source>
</evidence>
<organism evidence="2 3">
    <name type="scientific">Streptomyces misionensis</name>
    <dbReference type="NCBI Taxonomy" id="67331"/>
    <lineage>
        <taxon>Bacteria</taxon>
        <taxon>Bacillati</taxon>
        <taxon>Actinomycetota</taxon>
        <taxon>Actinomycetes</taxon>
        <taxon>Kitasatosporales</taxon>
        <taxon>Streptomycetaceae</taxon>
        <taxon>Streptomyces</taxon>
    </lineage>
</organism>
<sequence>MSPRPLPVVEHSTLALGRQFGQGGQGTVHQVTNKRINEADGGGWDVAYKEYAAGVLPDLDAAALAAQVGLLGELSAEEGQWLCEKCAWPAAVVERQGSACGFLMRAVPDRFRFSFRSLSGTSTGTRRLANLEYLLNDDAYVAGIGLTISERDRFEILADLAATLARLHRIGITVGDLSPKNLLFTTDPRPECFLIDCDAMRVRGATVLPQAETPDWQVLPGEEKATRASDVYKLALLAVRLFARDQTATDPAALAALSPGLGDLARAGLAPDAARRPTPATWAEQLKAAGATASTTPAAPPKARKGPPRSTASTPQRPGGGRRTGTTSGPGGNPPTVNWSAYKGAAAVAAALIVIVIAFVSTHSHDGSSSATSGTGLPAGTQAGTTTGTYGGTSGGYGDSGGATYGSGSGTDGGYGDSGGSDSGGATDTDPATTAPSAEDQAFGAVSADDCISDYYEYENTEWSSSTPTTVSCSATDAYFRVASVEDGSCGSSDLTWYHHNSDYTETNLCLDRNYAAGQCMFAEADGKSLSMYFNAVTPCDASIPQKYQYTVRLTRVYPGGAPNDACGYDKLWKTDSGAVLCGRGIWKRHGLPDL</sequence>
<dbReference type="EMBL" id="FNTD01000004">
    <property type="protein sequence ID" value="SED47421.1"/>
    <property type="molecule type" value="Genomic_DNA"/>
</dbReference>
<dbReference type="GeneID" id="95513996"/>
<protein>
    <recommendedName>
        <fullName evidence="4">Protein kinase domain-containing protein</fullName>
    </recommendedName>
</protein>
<dbReference type="STRING" id="67331.SAMN04490357_4907"/>
<gene>
    <name evidence="2" type="ORF">SAMN04490357_4907</name>
</gene>
<dbReference type="SUPFAM" id="SSF56112">
    <property type="entry name" value="Protein kinase-like (PK-like)"/>
    <property type="match status" value="1"/>
</dbReference>
<dbReference type="InterPro" id="IPR011009">
    <property type="entry name" value="Kinase-like_dom_sf"/>
</dbReference>
<dbReference type="RefSeq" id="WP_143060460.1">
    <property type="nucleotide sequence ID" value="NZ_FNTD01000004.1"/>
</dbReference>
<evidence type="ECO:0000313" key="2">
    <source>
        <dbReference type="EMBL" id="SED47421.1"/>
    </source>
</evidence>